<sequence length="392" mass="41242">MTRPTQTTRTEETSGTVPETDSDSFAIVKNAGSSYFSAVDPADREEIARLGDGSYPHTAVFHPDGRHAILLYISSSHLEVVDLERLETVQRIDDLGVATVGSALTRDGKRLFVGTAAELPDDPEPGVVALRVVGADGDEGDAGDSSIRLERIGTQPIGRCAGMCIGPNGLVYVADKKAGELVALSPTAELSELERYHVGSEPHDIYPVPGTDLIAVNNAGESFTTFVDAAEGAVRGAAPTGENPHGITFADGPGGKRAYVPARDDERVAAIDIGAVTAGDDDPTTFVDVETTTGFAATAADDRYVLVDSYDEPRVTIVDAETLSVAGHVTVDGEPLHLVVGDDGSECYVGNMDRPSVTVLDLEPLRADRPDEVTVVDRIDGLGEMPSGIFQP</sequence>
<evidence type="ECO:0000313" key="2">
    <source>
        <dbReference type="EMBL" id="EMA27340.1"/>
    </source>
</evidence>
<dbReference type="Proteomes" id="UP000011607">
    <property type="component" value="Unassembled WGS sequence"/>
</dbReference>
<accession>M0L5S2</accession>
<dbReference type="AlphaFoldDB" id="M0L5S2"/>
<dbReference type="STRING" id="1227454.C446_18066"/>
<evidence type="ECO:0008006" key="4">
    <source>
        <dbReference type="Google" id="ProtNLM"/>
    </source>
</evidence>
<feature type="compositionally biased region" description="Low complexity" evidence="1">
    <location>
        <begin position="1"/>
        <end position="16"/>
    </location>
</feature>
<dbReference type="SUPFAM" id="SSF50969">
    <property type="entry name" value="YVTN repeat-like/Quinoprotein amine dehydrogenase"/>
    <property type="match status" value="1"/>
</dbReference>
<dbReference type="Gene3D" id="2.130.10.10">
    <property type="entry name" value="YVTN repeat-like/Quinoprotein amine dehydrogenase"/>
    <property type="match status" value="2"/>
</dbReference>
<organism evidence="2 3">
    <name type="scientific">Halobiforma nitratireducens JCM 10879</name>
    <dbReference type="NCBI Taxonomy" id="1227454"/>
    <lineage>
        <taxon>Archaea</taxon>
        <taxon>Methanobacteriati</taxon>
        <taxon>Methanobacteriota</taxon>
        <taxon>Stenosarchaea group</taxon>
        <taxon>Halobacteria</taxon>
        <taxon>Halobacteriales</taxon>
        <taxon>Natrialbaceae</taxon>
        <taxon>Halobiforma</taxon>
    </lineage>
</organism>
<evidence type="ECO:0000256" key="1">
    <source>
        <dbReference type="SAM" id="MobiDB-lite"/>
    </source>
</evidence>
<reference evidence="2 3" key="1">
    <citation type="journal article" date="2014" name="PLoS Genet.">
        <title>Phylogenetically driven sequencing of extremely halophilic archaea reveals strategies for static and dynamic osmo-response.</title>
        <authorList>
            <person name="Becker E.A."/>
            <person name="Seitzer P.M."/>
            <person name="Tritt A."/>
            <person name="Larsen D."/>
            <person name="Krusor M."/>
            <person name="Yao A.I."/>
            <person name="Wu D."/>
            <person name="Madern D."/>
            <person name="Eisen J.A."/>
            <person name="Darling A.E."/>
            <person name="Facciotti M.T."/>
        </authorList>
    </citation>
    <scope>NUCLEOTIDE SEQUENCE [LARGE SCALE GENOMIC DNA]</scope>
    <source>
        <strain evidence="2 3">JCM 10879</strain>
    </source>
</reference>
<evidence type="ECO:0000313" key="3">
    <source>
        <dbReference type="Proteomes" id="UP000011607"/>
    </source>
</evidence>
<dbReference type="PANTHER" id="PTHR47197:SF3">
    <property type="entry name" value="DIHYDRO-HEME D1 DEHYDROGENASE"/>
    <property type="match status" value="1"/>
</dbReference>
<dbReference type="InterPro" id="IPR011044">
    <property type="entry name" value="Quino_amine_DH_bsu"/>
</dbReference>
<dbReference type="InterPro" id="IPR015943">
    <property type="entry name" value="WD40/YVTN_repeat-like_dom_sf"/>
</dbReference>
<dbReference type="eggNOG" id="arCOG02562">
    <property type="taxonomic scope" value="Archaea"/>
</dbReference>
<protein>
    <recommendedName>
        <fullName evidence="4">40-residue YVTN family beta-propeller repeat-containing protein</fullName>
    </recommendedName>
</protein>
<dbReference type="EMBL" id="AOMA01000203">
    <property type="protein sequence ID" value="EMA27340.1"/>
    <property type="molecule type" value="Genomic_DNA"/>
</dbReference>
<name>M0L5S2_9EURY</name>
<proteinExistence type="predicted"/>
<comment type="caution">
    <text evidence="2">The sequence shown here is derived from an EMBL/GenBank/DDBJ whole genome shotgun (WGS) entry which is preliminary data.</text>
</comment>
<feature type="region of interest" description="Disordered" evidence="1">
    <location>
        <begin position="1"/>
        <end position="21"/>
    </location>
</feature>
<dbReference type="RefSeq" id="WP_006674494.1">
    <property type="nucleotide sequence ID" value="NZ_AOMA01000203.1"/>
</dbReference>
<keyword evidence="3" id="KW-1185">Reference proteome</keyword>
<gene>
    <name evidence="2" type="ORF">C446_18066</name>
</gene>
<dbReference type="OrthoDB" id="201023at2157"/>
<dbReference type="PANTHER" id="PTHR47197">
    <property type="entry name" value="PROTEIN NIRF"/>
    <property type="match status" value="1"/>
</dbReference>
<dbReference type="InterPro" id="IPR051200">
    <property type="entry name" value="Host-pathogen_enzymatic-act"/>
</dbReference>